<protein>
    <submittedName>
        <fullName evidence="1">Uncharacterized protein</fullName>
    </submittedName>
</protein>
<accession>A0A0E9TQ36</accession>
<proteinExistence type="predicted"/>
<organism evidence="1">
    <name type="scientific">Anguilla anguilla</name>
    <name type="common">European freshwater eel</name>
    <name type="synonym">Muraena anguilla</name>
    <dbReference type="NCBI Taxonomy" id="7936"/>
    <lineage>
        <taxon>Eukaryota</taxon>
        <taxon>Metazoa</taxon>
        <taxon>Chordata</taxon>
        <taxon>Craniata</taxon>
        <taxon>Vertebrata</taxon>
        <taxon>Euteleostomi</taxon>
        <taxon>Actinopterygii</taxon>
        <taxon>Neopterygii</taxon>
        <taxon>Teleostei</taxon>
        <taxon>Anguilliformes</taxon>
        <taxon>Anguillidae</taxon>
        <taxon>Anguilla</taxon>
    </lineage>
</organism>
<dbReference type="EMBL" id="GBXM01053005">
    <property type="protein sequence ID" value="JAH55572.1"/>
    <property type="molecule type" value="Transcribed_RNA"/>
</dbReference>
<evidence type="ECO:0000313" key="1">
    <source>
        <dbReference type="EMBL" id="JAH55572.1"/>
    </source>
</evidence>
<reference evidence="1" key="1">
    <citation type="submission" date="2014-11" db="EMBL/GenBank/DDBJ databases">
        <authorList>
            <person name="Amaro Gonzalez C."/>
        </authorList>
    </citation>
    <scope>NUCLEOTIDE SEQUENCE</scope>
</reference>
<reference evidence="1" key="2">
    <citation type="journal article" date="2015" name="Fish Shellfish Immunol.">
        <title>Early steps in the European eel (Anguilla anguilla)-Vibrio vulnificus interaction in the gills: Role of the RtxA13 toxin.</title>
        <authorList>
            <person name="Callol A."/>
            <person name="Pajuelo D."/>
            <person name="Ebbesson L."/>
            <person name="Teles M."/>
            <person name="MacKenzie S."/>
            <person name="Amaro C."/>
        </authorList>
    </citation>
    <scope>NUCLEOTIDE SEQUENCE</scope>
</reference>
<sequence length="12" mass="1537">MKYTTYNLYNIL</sequence>
<name>A0A0E9TQ36_ANGAN</name>